<evidence type="ECO:0000313" key="2">
    <source>
        <dbReference type="Proteomes" id="UP000092993"/>
    </source>
</evidence>
<dbReference type="GO" id="GO:0003676">
    <property type="term" value="F:nucleic acid binding"/>
    <property type="evidence" value="ECO:0007669"/>
    <property type="project" value="InterPro"/>
</dbReference>
<protein>
    <submittedName>
        <fullName evidence="1">Uncharacterized protein</fullName>
    </submittedName>
</protein>
<reference evidence="1 2" key="1">
    <citation type="submission" date="2016-03" db="EMBL/GenBank/DDBJ databases">
        <title>Whole genome sequencing of Grifola frondosa 9006-11.</title>
        <authorList>
            <person name="Min B."/>
            <person name="Park H."/>
            <person name="Kim J.-G."/>
            <person name="Cho H."/>
            <person name="Oh Y.-L."/>
            <person name="Kong W.-S."/>
            <person name="Choi I.-G."/>
        </authorList>
    </citation>
    <scope>NUCLEOTIDE SEQUENCE [LARGE SCALE GENOMIC DNA]</scope>
    <source>
        <strain evidence="1 2">9006-11</strain>
    </source>
</reference>
<dbReference type="EMBL" id="LUGG01000019">
    <property type="protein sequence ID" value="OBZ69009.1"/>
    <property type="molecule type" value="Genomic_DNA"/>
</dbReference>
<dbReference type="AlphaFoldDB" id="A0A1C7LYA5"/>
<gene>
    <name evidence="1" type="ORF">A0H81_11198</name>
</gene>
<proteinExistence type="predicted"/>
<dbReference type="SUPFAM" id="SSF54928">
    <property type="entry name" value="RNA-binding domain, RBD"/>
    <property type="match status" value="1"/>
</dbReference>
<dbReference type="InterPro" id="IPR012677">
    <property type="entry name" value="Nucleotide-bd_a/b_plait_sf"/>
</dbReference>
<keyword evidence="2" id="KW-1185">Reference proteome</keyword>
<dbReference type="InterPro" id="IPR035979">
    <property type="entry name" value="RBD_domain_sf"/>
</dbReference>
<organism evidence="1 2">
    <name type="scientific">Grifola frondosa</name>
    <name type="common">Maitake</name>
    <name type="synonym">Polyporus frondosus</name>
    <dbReference type="NCBI Taxonomy" id="5627"/>
    <lineage>
        <taxon>Eukaryota</taxon>
        <taxon>Fungi</taxon>
        <taxon>Dikarya</taxon>
        <taxon>Basidiomycota</taxon>
        <taxon>Agaricomycotina</taxon>
        <taxon>Agaricomycetes</taxon>
        <taxon>Polyporales</taxon>
        <taxon>Grifolaceae</taxon>
        <taxon>Grifola</taxon>
    </lineage>
</organism>
<accession>A0A1C7LYA5</accession>
<comment type="caution">
    <text evidence="1">The sequence shown here is derived from an EMBL/GenBank/DDBJ whole genome shotgun (WGS) entry which is preliminary data.</text>
</comment>
<dbReference type="Gene3D" id="3.30.70.330">
    <property type="match status" value="1"/>
</dbReference>
<evidence type="ECO:0000313" key="1">
    <source>
        <dbReference type="EMBL" id="OBZ69009.1"/>
    </source>
</evidence>
<name>A0A1C7LYA5_GRIFR</name>
<dbReference type="Proteomes" id="UP000092993">
    <property type="component" value="Unassembled WGS sequence"/>
</dbReference>
<sequence length="111" mass="12038">MRATEIVTYVLGALTLSSSVLKKGLATVFVQNLPVSASEHSVVELFLDLDIREVKLRTGPDGECIGGAPPDSSDNPTVFTESFSIEDTEQDLLITFKDCDNVTSILLSQYI</sequence>